<dbReference type="EMBL" id="CP020477">
    <property type="protein sequence ID" value="ARM74886.1"/>
    <property type="molecule type" value="Genomic_DNA"/>
</dbReference>
<dbReference type="RefSeq" id="WP_148690638.1">
    <property type="nucleotide sequence ID" value="NZ_CP020477.1"/>
</dbReference>
<sequence length="219" mass="24908">MIKFSVNKEELLFSKLVDISENIKMSVVELNSLYSNIFGGKYPDAVAKSIKIKGIYERIGLSREDIVNMLFGEAFLPDFKESMLMLTQALYDTMKAIKDAARAITSRKIDSNLCKNLENNFIEYLSLIQEASEKLVSMISSLSKDIKESLKIGKEIQLIERNGDDIKDMMIQKVYEVEKDSDIISLLQMKDIVTFLDDILDNMEEATLSVETLYATLKS</sequence>
<evidence type="ECO:0000256" key="1">
    <source>
        <dbReference type="ARBA" id="ARBA00008591"/>
    </source>
</evidence>
<dbReference type="STRING" id="282676.B6F84_01810"/>
<dbReference type="InterPro" id="IPR002727">
    <property type="entry name" value="DUF47"/>
</dbReference>
<comment type="similarity">
    <text evidence="1">Belongs to the UPF0111 family.</text>
</comment>
<dbReference type="Pfam" id="PF01865">
    <property type="entry name" value="PhoU_div"/>
    <property type="match status" value="1"/>
</dbReference>
<accession>A0A1W6JX76</accession>
<evidence type="ECO:0000313" key="2">
    <source>
        <dbReference type="EMBL" id="ARM74886.1"/>
    </source>
</evidence>
<dbReference type="AlphaFoldDB" id="A0A1W6JX76"/>
<dbReference type="GeneID" id="41589615"/>
<dbReference type="Proteomes" id="UP000193404">
    <property type="component" value="Chromosome"/>
</dbReference>
<reference evidence="2 3" key="1">
    <citation type="submission" date="2017-03" db="EMBL/GenBank/DDBJ databases">
        <title>Sulfur activation and transportation mechanism of thermophilic Archaea Acidianus manzaensis YN-25.</title>
        <authorList>
            <person name="Ma Y."/>
            <person name="Yang Y."/>
            <person name="Xia J."/>
        </authorList>
    </citation>
    <scope>NUCLEOTIDE SEQUENCE [LARGE SCALE GENOMIC DNA]</scope>
    <source>
        <strain evidence="2 3">YN-25</strain>
    </source>
</reference>
<protein>
    <submittedName>
        <fullName evidence="2">Phosphate transport regulator</fullName>
    </submittedName>
</protein>
<proteinExistence type="inferred from homology"/>
<dbReference type="InterPro" id="IPR038078">
    <property type="entry name" value="PhoU-like_sf"/>
</dbReference>
<dbReference type="OrthoDB" id="33385at2157"/>
<name>A0A1W6JX76_9CREN</name>
<organism evidence="2 3">
    <name type="scientific">Acidianus manzaensis</name>
    <dbReference type="NCBI Taxonomy" id="282676"/>
    <lineage>
        <taxon>Archaea</taxon>
        <taxon>Thermoproteota</taxon>
        <taxon>Thermoprotei</taxon>
        <taxon>Sulfolobales</taxon>
        <taxon>Sulfolobaceae</taxon>
        <taxon>Acidianus</taxon>
    </lineage>
</organism>
<dbReference type="PANTHER" id="PTHR36536">
    <property type="entry name" value="UPF0111 PROTEIN HI_1603"/>
    <property type="match status" value="1"/>
</dbReference>
<dbReference type="PANTHER" id="PTHR36536:SF3">
    <property type="entry name" value="UPF0111 PROTEIN HI_1603"/>
    <property type="match status" value="1"/>
</dbReference>
<dbReference type="Gene3D" id="1.20.58.220">
    <property type="entry name" value="Phosphate transport system protein phou homolog 2, domain 2"/>
    <property type="match status" value="1"/>
</dbReference>
<keyword evidence="3" id="KW-1185">Reference proteome</keyword>
<gene>
    <name evidence="2" type="ORF">B6F84_01810</name>
</gene>
<dbReference type="KEGG" id="aman:B6F84_01810"/>
<dbReference type="InterPro" id="IPR018445">
    <property type="entry name" value="Put_Phosphate_transp_reg"/>
</dbReference>
<evidence type="ECO:0000313" key="3">
    <source>
        <dbReference type="Proteomes" id="UP000193404"/>
    </source>
</evidence>